<evidence type="ECO:0000256" key="6">
    <source>
        <dbReference type="ARBA" id="ARBA00022452"/>
    </source>
</evidence>
<evidence type="ECO:0000256" key="13">
    <source>
        <dbReference type="ARBA" id="ARBA00023136"/>
    </source>
</evidence>
<evidence type="ECO:0000256" key="12">
    <source>
        <dbReference type="ARBA" id="ARBA00023114"/>
    </source>
</evidence>
<accession>Q1ENZ0</accession>
<evidence type="ECO:0000313" key="14">
    <source>
        <dbReference type="EMBL" id="ABF70167.1"/>
    </source>
</evidence>
<evidence type="ECO:0000256" key="9">
    <source>
        <dbReference type="ARBA" id="ARBA00022692"/>
    </source>
</evidence>
<keyword evidence="5" id="KW-0813">Transport</keyword>
<keyword evidence="6" id="KW-1134">Transmembrane beta strand</keyword>
<reference evidence="14" key="1">
    <citation type="submission" date="2006-05" db="EMBL/GenBank/DDBJ databases">
        <authorList>
            <person name="Town C.D."/>
            <person name="Ronning C.M."/>
            <person name="Cheung F."/>
            <person name="Haas B.J."/>
            <person name="Althoff R."/>
            <person name="Arbogast T."/>
            <person name="Hine E."/>
            <person name="Piffanelli P."/>
            <person name="Tallon L.J."/>
        </authorList>
    </citation>
    <scope>NUCLEOTIDE SEQUENCE</scope>
</reference>
<keyword evidence="11" id="KW-0406">Ion transport</keyword>
<dbReference type="GO" id="GO:0034765">
    <property type="term" value="P:regulation of monoatomic ion transmembrane transport"/>
    <property type="evidence" value="ECO:0007669"/>
    <property type="project" value="InterPro"/>
</dbReference>
<keyword evidence="10" id="KW-1002">Plastid outer membrane</keyword>
<evidence type="ECO:0008006" key="15">
    <source>
        <dbReference type="Google" id="ProtNLM"/>
    </source>
</evidence>
<dbReference type="PANTHER" id="PTHR35284">
    <property type="entry name" value="OUTER ENVELOPE PORE PROTEIN 24A, CHLOROPLASTIC-RELATED"/>
    <property type="match status" value="1"/>
</dbReference>
<name>Q1ENZ0_MUSAC</name>
<dbReference type="GO" id="GO:0034426">
    <property type="term" value="C:etioplast membrane"/>
    <property type="evidence" value="ECO:0007669"/>
    <property type="project" value="UniProtKB-SubCell"/>
</dbReference>
<evidence type="ECO:0000256" key="1">
    <source>
        <dbReference type="ARBA" id="ARBA00002327"/>
    </source>
</evidence>
<dbReference type="InterPro" id="IPR034626">
    <property type="entry name" value="OEP24"/>
</dbReference>
<evidence type="ECO:0000256" key="10">
    <source>
        <dbReference type="ARBA" id="ARBA00022805"/>
    </source>
</evidence>
<dbReference type="GO" id="GO:0015288">
    <property type="term" value="F:porin activity"/>
    <property type="evidence" value="ECO:0007669"/>
    <property type="project" value="UniProtKB-KW"/>
</dbReference>
<dbReference type="AlphaFoldDB" id="Q1ENZ0"/>
<evidence type="ECO:0000256" key="3">
    <source>
        <dbReference type="ARBA" id="ARBA00004441"/>
    </source>
</evidence>
<keyword evidence="12" id="KW-0626">Porin</keyword>
<evidence type="ECO:0000256" key="5">
    <source>
        <dbReference type="ARBA" id="ARBA00022448"/>
    </source>
</evidence>
<keyword evidence="7" id="KW-0150">Chloroplast</keyword>
<sequence length="218" mass="24375">MKATVKGRYEVNKSATAVATLTTNAGDVRLKASMTDATFVRGPSLNGLALSLEKPGAFILDYHLPTKDVRFQFMNSVRLTEKTVNLTYTHAWGDNRTALDGSVAFDPSNKVSVNYAFGTPGACKVKYVYAHGELRQTVLEPCYDVFNNTWDFVLTRNLDGGDSLKATYHTTTKNLGLEWSRDSKVNGCFKVIHDQPSRHLFPDSSPFRIWQNKSLERL</sequence>
<dbReference type="GO" id="GO:0009707">
    <property type="term" value="C:chloroplast outer membrane"/>
    <property type="evidence" value="ECO:0007669"/>
    <property type="project" value="UniProtKB-SubCell"/>
</dbReference>
<organism evidence="14">
    <name type="scientific">Musa acuminata</name>
    <name type="common">Banana</name>
    <name type="synonym">Musa cavendishii</name>
    <dbReference type="NCBI Taxonomy" id="4641"/>
    <lineage>
        <taxon>Eukaryota</taxon>
        <taxon>Viridiplantae</taxon>
        <taxon>Streptophyta</taxon>
        <taxon>Embryophyta</taxon>
        <taxon>Tracheophyta</taxon>
        <taxon>Spermatophyta</taxon>
        <taxon>Magnoliopsida</taxon>
        <taxon>Liliopsida</taxon>
        <taxon>Zingiberales</taxon>
        <taxon>Musaceae</taxon>
        <taxon>Musa</taxon>
    </lineage>
</organism>
<dbReference type="GO" id="GO:0022843">
    <property type="term" value="F:voltage-gated monoatomic cation channel activity"/>
    <property type="evidence" value="ECO:0007669"/>
    <property type="project" value="InterPro"/>
</dbReference>
<evidence type="ECO:0000256" key="4">
    <source>
        <dbReference type="ARBA" id="ARBA00011593"/>
    </source>
</evidence>
<comment type="subcellular location">
    <subcellularLocation>
        <location evidence="2">Plastid</location>
        <location evidence="2">Chloroplast outer membrane</location>
        <topology evidence="2">Multi-pass membrane protein</topology>
    </subcellularLocation>
    <subcellularLocation>
        <location evidence="3">Plastid</location>
        <location evidence="3">Etioplast membrane</location>
        <topology evidence="3">Multi-pass membrane protein</topology>
    </subcellularLocation>
</comment>
<keyword evidence="8" id="KW-0934">Plastid</keyword>
<protein>
    <recommendedName>
        <fullName evidence="15">Outer envelope pore protein 24, chloroplastic</fullName>
    </recommendedName>
</protein>
<evidence type="ECO:0000256" key="2">
    <source>
        <dbReference type="ARBA" id="ARBA00004396"/>
    </source>
</evidence>
<proteinExistence type="predicted"/>
<evidence type="ECO:0000256" key="8">
    <source>
        <dbReference type="ARBA" id="ARBA00022640"/>
    </source>
</evidence>
<gene>
    <name evidence="14" type="ORF">MA4_112I10.60</name>
</gene>
<dbReference type="GO" id="GO:0046930">
    <property type="term" value="C:pore complex"/>
    <property type="evidence" value="ECO:0007669"/>
    <property type="project" value="UniProtKB-KW"/>
</dbReference>
<dbReference type="EMBL" id="AC186756">
    <property type="protein sequence ID" value="ABF70167.1"/>
    <property type="molecule type" value="Genomic_DNA"/>
</dbReference>
<evidence type="ECO:0000256" key="7">
    <source>
        <dbReference type="ARBA" id="ARBA00022528"/>
    </source>
</evidence>
<evidence type="ECO:0000256" key="11">
    <source>
        <dbReference type="ARBA" id="ARBA00023065"/>
    </source>
</evidence>
<keyword evidence="13" id="KW-0472">Membrane</keyword>
<keyword evidence="9" id="KW-0812">Transmembrane</keyword>
<dbReference type="PANTHER" id="PTHR35284:SF1">
    <property type="entry name" value="OUTER ENVELOPE PORE PROTEIN 24A, CHLOROPLASTIC-RELATED"/>
    <property type="match status" value="1"/>
</dbReference>
<comment type="subunit">
    <text evidence="4">Homooligomers form large rather nonselective pores in plastidial outer membranes.</text>
</comment>
<comment type="function">
    <text evidence="1">High-conductance voltage-dependent solute channel with a slight selectivity for cations transporting triosephosphates, dicarboxylic acids, ATP, inorganic phosphate (Pi), sugars, and positively or negatively charged amino acids.</text>
</comment>